<evidence type="ECO:0000256" key="1">
    <source>
        <dbReference type="ARBA" id="ARBA00022786"/>
    </source>
</evidence>
<feature type="domain" description="UBX" evidence="2">
    <location>
        <begin position="50"/>
        <end position="113"/>
    </location>
</feature>
<dbReference type="InterPro" id="IPR001012">
    <property type="entry name" value="UBX_dom"/>
</dbReference>
<organism evidence="3 4">
    <name type="scientific">Brassica cretica</name>
    <name type="common">Mustard</name>
    <dbReference type="NCBI Taxonomy" id="69181"/>
    <lineage>
        <taxon>Eukaryota</taxon>
        <taxon>Viridiplantae</taxon>
        <taxon>Streptophyta</taxon>
        <taxon>Embryophyta</taxon>
        <taxon>Tracheophyta</taxon>
        <taxon>Spermatophyta</taxon>
        <taxon>Magnoliopsida</taxon>
        <taxon>eudicotyledons</taxon>
        <taxon>Gunneridae</taxon>
        <taxon>Pentapetalae</taxon>
        <taxon>rosids</taxon>
        <taxon>malvids</taxon>
        <taxon>Brassicales</taxon>
        <taxon>Brassicaceae</taxon>
        <taxon>Brassiceae</taxon>
        <taxon>Brassica</taxon>
    </lineage>
</organism>
<reference evidence="3" key="1">
    <citation type="submission" date="2019-12" db="EMBL/GenBank/DDBJ databases">
        <title>Genome sequencing and annotation of Brassica cretica.</title>
        <authorList>
            <person name="Studholme D.J."/>
            <person name="Sarris P."/>
        </authorList>
    </citation>
    <scope>NUCLEOTIDE SEQUENCE</scope>
    <source>
        <strain evidence="3">PFS-109/04</strain>
        <tissue evidence="3">Leaf</tissue>
    </source>
</reference>
<accession>A0A8S9P6L6</accession>
<dbReference type="AlphaFoldDB" id="A0A8S9P6L6"/>
<dbReference type="SUPFAM" id="SSF54236">
    <property type="entry name" value="Ubiquitin-like"/>
    <property type="match status" value="1"/>
</dbReference>
<dbReference type="Proteomes" id="UP000712600">
    <property type="component" value="Unassembled WGS sequence"/>
</dbReference>
<dbReference type="EMBL" id="QGKX02001521">
    <property type="protein sequence ID" value="KAF3512738.1"/>
    <property type="molecule type" value="Genomic_DNA"/>
</dbReference>
<proteinExistence type="predicted"/>
<comment type="caution">
    <text evidence="3">The sequence shown here is derived from an EMBL/GenBank/DDBJ whole genome shotgun (WGS) entry which is preliminary data.</text>
</comment>
<gene>
    <name evidence="3" type="ORF">F2Q69_00004172</name>
</gene>
<keyword evidence="1" id="KW-0833">Ubl conjugation pathway</keyword>
<name>A0A8S9P6L6_BRACR</name>
<protein>
    <recommendedName>
        <fullName evidence="2">UBX domain-containing protein</fullName>
    </recommendedName>
</protein>
<dbReference type="PROSITE" id="PS50033">
    <property type="entry name" value="UBX"/>
    <property type="match status" value="1"/>
</dbReference>
<evidence type="ECO:0000259" key="2">
    <source>
        <dbReference type="PROSITE" id="PS50033"/>
    </source>
</evidence>
<evidence type="ECO:0000313" key="4">
    <source>
        <dbReference type="Proteomes" id="UP000712600"/>
    </source>
</evidence>
<sequence length="115" mass="13437">MPISGGEFIAVRPYQTPKTLFRRSSSDREYNNNNNNNKFVPKSGYWIPGIRNFLKSESVQLLWSFCYSQMDQSERNKPFKLFQAIPGYYKNLYYGSYTSFEQSGLANSLISVTWM</sequence>
<evidence type="ECO:0000313" key="3">
    <source>
        <dbReference type="EMBL" id="KAF3512738.1"/>
    </source>
</evidence>
<dbReference type="InterPro" id="IPR029071">
    <property type="entry name" value="Ubiquitin-like_domsf"/>
</dbReference>